<keyword evidence="1" id="KW-0472">Membrane</keyword>
<reference evidence="2 3" key="1">
    <citation type="submission" date="2019-11" db="EMBL/GenBank/DDBJ databases">
        <title>Pedobacter sp. HMF7056 Genome sequencing and assembly.</title>
        <authorList>
            <person name="Kang H."/>
            <person name="Kim H."/>
            <person name="Joh K."/>
        </authorList>
    </citation>
    <scope>NUCLEOTIDE SEQUENCE [LARGE SCALE GENOMIC DNA]</scope>
    <source>
        <strain evidence="2 3">HMF7056</strain>
    </source>
</reference>
<dbReference type="AlphaFoldDB" id="A0A7K1Y3N1"/>
<accession>A0A7K1Y3N1</accession>
<keyword evidence="3" id="KW-1185">Reference proteome</keyword>
<feature type="transmembrane region" description="Helical" evidence="1">
    <location>
        <begin position="23"/>
        <end position="47"/>
    </location>
</feature>
<sequence>MKATNNIRNSDGTRKFFIFNHELIAFIIGNALVLGFFMTVLAIVISLR</sequence>
<comment type="caution">
    <text evidence="2">The sequence shown here is derived from an EMBL/GenBank/DDBJ whole genome shotgun (WGS) entry which is preliminary data.</text>
</comment>
<gene>
    <name evidence="2" type="ORF">GS398_19415</name>
</gene>
<keyword evidence="1" id="KW-1133">Transmembrane helix</keyword>
<dbReference type="Proteomes" id="UP000451233">
    <property type="component" value="Unassembled WGS sequence"/>
</dbReference>
<name>A0A7K1Y3N1_9SPHI</name>
<keyword evidence="1" id="KW-0812">Transmembrane</keyword>
<proteinExistence type="predicted"/>
<evidence type="ECO:0000313" key="2">
    <source>
        <dbReference type="EMBL" id="MXV17477.1"/>
    </source>
</evidence>
<dbReference type="EMBL" id="WVHS01000005">
    <property type="protein sequence ID" value="MXV17477.1"/>
    <property type="molecule type" value="Genomic_DNA"/>
</dbReference>
<protein>
    <submittedName>
        <fullName evidence="2">Uncharacterized protein</fullName>
    </submittedName>
</protein>
<dbReference type="RefSeq" id="WP_160908480.1">
    <property type="nucleotide sequence ID" value="NZ_WVHS01000005.1"/>
</dbReference>
<evidence type="ECO:0000313" key="3">
    <source>
        <dbReference type="Proteomes" id="UP000451233"/>
    </source>
</evidence>
<organism evidence="2 3">
    <name type="scientific">Hufsiella ginkgonis</name>
    <dbReference type="NCBI Taxonomy" id="2695274"/>
    <lineage>
        <taxon>Bacteria</taxon>
        <taxon>Pseudomonadati</taxon>
        <taxon>Bacteroidota</taxon>
        <taxon>Sphingobacteriia</taxon>
        <taxon>Sphingobacteriales</taxon>
        <taxon>Sphingobacteriaceae</taxon>
        <taxon>Hufsiella</taxon>
    </lineage>
</organism>
<evidence type="ECO:0000256" key="1">
    <source>
        <dbReference type="SAM" id="Phobius"/>
    </source>
</evidence>